<dbReference type="Proteomes" id="UP000682739">
    <property type="component" value="Chromosome"/>
</dbReference>
<dbReference type="AlphaFoldDB" id="A0A975DEE9"/>
<dbReference type="EMBL" id="CP072110">
    <property type="protein sequence ID" value="QTH65388.1"/>
    <property type="molecule type" value="Genomic_DNA"/>
</dbReference>
<dbReference type="InterPro" id="IPR001952">
    <property type="entry name" value="Alkaline_phosphatase"/>
</dbReference>
<feature type="binding site" evidence="8">
    <location>
        <position position="4"/>
    </location>
    <ligand>
        <name>Zn(2+)</name>
        <dbReference type="ChEBI" id="CHEBI:29105"/>
        <label>2</label>
    </ligand>
</feature>
<feature type="binding site" evidence="8">
    <location>
        <position position="376"/>
    </location>
    <ligand>
        <name>Zn(2+)</name>
        <dbReference type="ChEBI" id="CHEBI:29105"/>
        <label>2</label>
    </ligand>
</feature>
<evidence type="ECO:0000313" key="11">
    <source>
        <dbReference type="Proteomes" id="UP000682739"/>
    </source>
</evidence>
<keyword evidence="4" id="KW-0378">Hydrolase</keyword>
<feature type="binding site" evidence="8">
    <location>
        <position position="276"/>
    </location>
    <ligand>
        <name>Zn(2+)</name>
        <dbReference type="ChEBI" id="CHEBI:29105"/>
        <label>2</label>
    </ligand>
</feature>
<sequence>MIGDGMGVAQTTAYRYYADNKNTKAVETTIFDELLVGTASTYPDDNTYVTDSAASATALSSGIKSYNGAIGVDTNKKPVETLLERAKKLGKTTAIIASSQINHATPASFMAHNESRKNYDAIADAYIDETINGKIKADLMLGGGTRYFIRDDRNLVEELKAKGFTYVDSFDALNQLNTLPAIGLFAPVGLPFAVDNKALPNRVETMTKKALSLLKQDNNPNGFFVMIEGSQIDWCSHANDIACAMGEMSDFAKAIEYAHKFTQEHGDTLLIITADHTTGGLSIGSNGTYDWKPEKVKQIKHSLEKILTTMVSLEKSTTTEEIKTLWSELVGLPLSEKDLTNLKESLNSPLKQAKMQKVVKSIINDATFTGWTTSGHSAEDVQVFASGVNKSLFTGQQDNTDIAKKLFLQLSPSK</sequence>
<dbReference type="CDD" id="cd16012">
    <property type="entry name" value="ALP"/>
    <property type="match status" value="1"/>
</dbReference>
<dbReference type="Pfam" id="PF00245">
    <property type="entry name" value="Alk_phosphatase"/>
    <property type="match status" value="1"/>
</dbReference>
<dbReference type="GO" id="GO:0004035">
    <property type="term" value="F:alkaline phosphatase activity"/>
    <property type="evidence" value="ECO:0007669"/>
    <property type="project" value="TreeGrafter"/>
</dbReference>
<proteinExistence type="inferred from homology"/>
<evidence type="ECO:0000256" key="9">
    <source>
        <dbReference type="RuleBase" id="RU003946"/>
    </source>
</evidence>
<evidence type="ECO:0000256" key="8">
    <source>
        <dbReference type="PIRSR" id="PIRSR601952-2"/>
    </source>
</evidence>
<reference evidence="10" key="1">
    <citation type="submission" date="2021-03" db="EMBL/GenBank/DDBJ databases">
        <title>Description of Psychrosphaera ytuae sp. nov. isolated from deep sea sediment of South China Sea.</title>
        <authorList>
            <person name="Zhang J."/>
            <person name="Xu X.-D."/>
        </authorList>
    </citation>
    <scope>NUCLEOTIDE SEQUENCE</scope>
    <source>
        <strain evidence="10">MTZ26</strain>
    </source>
</reference>
<keyword evidence="5 8" id="KW-0862">Zinc</keyword>
<dbReference type="GO" id="GO:0046872">
    <property type="term" value="F:metal ion binding"/>
    <property type="evidence" value="ECO:0007669"/>
    <property type="project" value="UniProtKB-KW"/>
</dbReference>
<accession>A0A975DEE9</accession>
<dbReference type="Gene3D" id="3.40.720.10">
    <property type="entry name" value="Alkaline Phosphatase, subunit A"/>
    <property type="match status" value="1"/>
</dbReference>
<comment type="cofactor">
    <cofactor evidence="8">
        <name>Zn(2+)</name>
        <dbReference type="ChEBI" id="CHEBI:29105"/>
    </cofactor>
    <text evidence="8">Binds 2 Zn(2+) ions.</text>
</comment>
<dbReference type="PANTHER" id="PTHR11596">
    <property type="entry name" value="ALKALINE PHOSPHATASE"/>
    <property type="match status" value="1"/>
</dbReference>
<comment type="cofactor">
    <cofactor evidence="8">
        <name>Mg(2+)</name>
        <dbReference type="ChEBI" id="CHEBI:18420"/>
    </cofactor>
    <text evidence="8">Binds 1 Mg(2+) ion.</text>
</comment>
<dbReference type="Gene3D" id="1.10.60.40">
    <property type="match status" value="1"/>
</dbReference>
<keyword evidence="6 8" id="KW-0460">Magnesium</keyword>
<protein>
    <submittedName>
        <fullName evidence="10">Alkaline phosphatase</fullName>
    </submittedName>
</protein>
<comment type="similarity">
    <text evidence="1 9">Belongs to the alkaline phosphatase family.</text>
</comment>
<evidence type="ECO:0000313" key="10">
    <source>
        <dbReference type="EMBL" id="QTH65388.1"/>
    </source>
</evidence>
<evidence type="ECO:0000256" key="4">
    <source>
        <dbReference type="ARBA" id="ARBA00022801"/>
    </source>
</evidence>
<dbReference type="PRINTS" id="PR00113">
    <property type="entry name" value="ALKPHPHTASE"/>
</dbReference>
<dbReference type="SMART" id="SM00098">
    <property type="entry name" value="alkPPc"/>
    <property type="match status" value="1"/>
</dbReference>
<feature type="active site" description="Phosphoserine intermediate" evidence="7">
    <location>
        <position position="52"/>
    </location>
</feature>
<evidence type="ECO:0000256" key="3">
    <source>
        <dbReference type="ARBA" id="ARBA00022723"/>
    </source>
</evidence>
<feature type="binding site" evidence="8">
    <location>
        <position position="275"/>
    </location>
    <ligand>
        <name>Zn(2+)</name>
        <dbReference type="ChEBI" id="CHEBI:29105"/>
        <label>2</label>
    </ligand>
</feature>
<feature type="binding site" evidence="8">
    <location>
        <position position="228"/>
    </location>
    <ligand>
        <name>Mg(2+)</name>
        <dbReference type="ChEBI" id="CHEBI:18420"/>
    </ligand>
</feature>
<keyword evidence="3 8" id="KW-0479">Metal-binding</keyword>
<gene>
    <name evidence="10" type="ORF">J1N51_12100</name>
</gene>
<evidence type="ECO:0000256" key="6">
    <source>
        <dbReference type="ARBA" id="ARBA00022842"/>
    </source>
</evidence>
<dbReference type="InterPro" id="IPR018299">
    <property type="entry name" value="Alkaline_phosphatase_AS"/>
</dbReference>
<feature type="binding site" evidence="8">
    <location>
        <position position="233"/>
    </location>
    <ligand>
        <name>Zn(2+)</name>
        <dbReference type="ChEBI" id="CHEBI:29105"/>
        <label>2</label>
    </ligand>
</feature>
<evidence type="ECO:0000256" key="5">
    <source>
        <dbReference type="ARBA" id="ARBA00022833"/>
    </source>
</evidence>
<keyword evidence="11" id="KW-1185">Reference proteome</keyword>
<dbReference type="InterPro" id="IPR017850">
    <property type="entry name" value="Alkaline_phosphatase_core_sf"/>
</dbReference>
<feature type="binding site" evidence="8">
    <location>
        <position position="237"/>
    </location>
    <ligand>
        <name>Zn(2+)</name>
        <dbReference type="ChEBI" id="CHEBI:29105"/>
        <label>2</label>
    </ligand>
</feature>
<dbReference type="PROSITE" id="PS00123">
    <property type="entry name" value="ALKALINE_PHOSPHATASE"/>
    <property type="match status" value="1"/>
</dbReference>
<keyword evidence="2" id="KW-0597">Phosphoprotein</keyword>
<dbReference type="KEGG" id="psym:J1N51_12100"/>
<feature type="binding site" evidence="8">
    <location>
        <position position="4"/>
    </location>
    <ligand>
        <name>Mg(2+)</name>
        <dbReference type="ChEBI" id="CHEBI:18420"/>
    </ligand>
</feature>
<evidence type="ECO:0000256" key="2">
    <source>
        <dbReference type="ARBA" id="ARBA00022553"/>
    </source>
</evidence>
<feature type="binding site" evidence="8">
    <location>
        <position position="105"/>
    </location>
    <ligand>
        <name>Mg(2+)</name>
        <dbReference type="ChEBI" id="CHEBI:18420"/>
    </ligand>
</feature>
<dbReference type="PANTHER" id="PTHR11596:SF5">
    <property type="entry name" value="ALKALINE PHOSPHATASE"/>
    <property type="match status" value="1"/>
</dbReference>
<dbReference type="SUPFAM" id="SSF53649">
    <property type="entry name" value="Alkaline phosphatase-like"/>
    <property type="match status" value="1"/>
</dbReference>
<evidence type="ECO:0000256" key="7">
    <source>
        <dbReference type="PIRSR" id="PIRSR601952-1"/>
    </source>
</evidence>
<organism evidence="10 11">
    <name type="scientific">Psychrosphaera ytuae</name>
    <dbReference type="NCBI Taxonomy" id="2820710"/>
    <lineage>
        <taxon>Bacteria</taxon>
        <taxon>Pseudomonadati</taxon>
        <taxon>Pseudomonadota</taxon>
        <taxon>Gammaproteobacteria</taxon>
        <taxon>Alteromonadales</taxon>
        <taxon>Pseudoalteromonadaceae</taxon>
        <taxon>Psychrosphaera</taxon>
    </lineage>
</organism>
<feature type="binding site" evidence="8">
    <location>
        <position position="103"/>
    </location>
    <ligand>
        <name>Mg(2+)</name>
        <dbReference type="ChEBI" id="CHEBI:18420"/>
    </ligand>
</feature>
<name>A0A975DEE9_9GAMM</name>
<evidence type="ECO:0000256" key="1">
    <source>
        <dbReference type="ARBA" id="ARBA00005984"/>
    </source>
</evidence>